<dbReference type="Pfam" id="PF16983">
    <property type="entry name" value="MFS_MOT1"/>
    <property type="match status" value="2"/>
</dbReference>
<dbReference type="HOGENOM" id="CLU_032158_1_1_1"/>
<dbReference type="KEGG" id="sapo:SAPIO_CDS10710"/>
<proteinExistence type="predicted"/>
<feature type="transmembrane region" description="Helical" evidence="2">
    <location>
        <begin position="304"/>
        <end position="327"/>
    </location>
</feature>
<dbReference type="PANTHER" id="PTHR31970:SF9">
    <property type="entry name" value="MOLYBDATE TRANSPORTER 2"/>
    <property type="match status" value="1"/>
</dbReference>
<accession>A0A084FUC7</accession>
<name>A0A084FUC7_PSEDA</name>
<dbReference type="RefSeq" id="XP_016638488.1">
    <property type="nucleotide sequence ID" value="XM_016784256.1"/>
</dbReference>
<keyword evidence="4" id="KW-1185">Reference proteome</keyword>
<feature type="transmembrane region" description="Helical" evidence="2">
    <location>
        <begin position="188"/>
        <end position="214"/>
    </location>
</feature>
<organism evidence="3 4">
    <name type="scientific">Pseudallescheria apiosperma</name>
    <name type="common">Scedosporium apiospermum</name>
    <dbReference type="NCBI Taxonomy" id="563466"/>
    <lineage>
        <taxon>Eukaryota</taxon>
        <taxon>Fungi</taxon>
        <taxon>Dikarya</taxon>
        <taxon>Ascomycota</taxon>
        <taxon>Pezizomycotina</taxon>
        <taxon>Sordariomycetes</taxon>
        <taxon>Hypocreomycetidae</taxon>
        <taxon>Microascales</taxon>
        <taxon>Microascaceae</taxon>
        <taxon>Scedosporium</taxon>
    </lineage>
</organism>
<dbReference type="GO" id="GO:0015098">
    <property type="term" value="F:molybdate ion transmembrane transporter activity"/>
    <property type="evidence" value="ECO:0007669"/>
    <property type="project" value="InterPro"/>
</dbReference>
<keyword evidence="2" id="KW-0812">Transmembrane</keyword>
<evidence type="ECO:0000313" key="4">
    <source>
        <dbReference type="Proteomes" id="UP000028545"/>
    </source>
</evidence>
<gene>
    <name evidence="3" type="ORF">SAPIO_CDS10710</name>
</gene>
<sequence length="455" mass="47603">MMPLQLRIRLERANRHNIATLRASPLAEISGAFGDAGTLLPIIVALALQGSINLDSTLVFSGLFNVLTGVVFGVPLPVQPMKAIASAALSGRGDPHPASVAGAGVIVGLVILFLSATGLLHHGTRLVPLPVIRGIQHGAGLSLIIGTGSGLLSQLGWASPALDNRLWALVAFLLLLGTQTVARFPYALYVLVAGLVFSLISVLTSGEAAQLPWFSFWRPQILALEDFFRFRESSLTMAIGQIPLTTLNSIIAVSALSADLLPHLPSPSVNALGFSVAAMNLTGPWLGCMPLCHGSGGLAAQYRFGARSGASIILLGLFKLGLGLFFGGTLVDLLAHFPKSLLGVMVLAAGLELAKVGATLNRGLVEPDCGTHVETGTSAADGSSRPRRPGRPSAREMDERRTVMLMTTAGILAFKNDAVGFAAGMLCSWAYRLSDRVTAWKLAKSAPSDTAPLLN</sequence>
<keyword evidence="2" id="KW-0472">Membrane</keyword>
<dbReference type="OrthoDB" id="5402974at2759"/>
<dbReference type="Proteomes" id="UP000028545">
    <property type="component" value="Unassembled WGS sequence"/>
</dbReference>
<dbReference type="InterPro" id="IPR031563">
    <property type="entry name" value="MOT1/MOT2"/>
</dbReference>
<dbReference type="EMBL" id="JOWA01000176">
    <property type="protein sequence ID" value="KEZ38689.1"/>
    <property type="molecule type" value="Genomic_DNA"/>
</dbReference>
<feature type="transmembrane region" description="Helical" evidence="2">
    <location>
        <begin position="98"/>
        <end position="120"/>
    </location>
</feature>
<dbReference type="PANTHER" id="PTHR31970">
    <property type="match status" value="1"/>
</dbReference>
<feature type="region of interest" description="Disordered" evidence="1">
    <location>
        <begin position="373"/>
        <end position="398"/>
    </location>
</feature>
<evidence type="ECO:0000256" key="2">
    <source>
        <dbReference type="SAM" id="Phobius"/>
    </source>
</evidence>
<keyword evidence="2" id="KW-1133">Transmembrane helix</keyword>
<dbReference type="VEuPathDB" id="FungiDB:SAPIO_CDS10710"/>
<protein>
    <submittedName>
        <fullName evidence="3">Sulfate transporter</fullName>
    </submittedName>
</protein>
<reference evidence="3 4" key="1">
    <citation type="journal article" date="2014" name="Genome Announc.">
        <title>Draft genome sequence of the pathogenic fungus Scedosporium apiospermum.</title>
        <authorList>
            <person name="Vandeputte P."/>
            <person name="Ghamrawi S."/>
            <person name="Rechenmann M."/>
            <person name="Iltis A."/>
            <person name="Giraud S."/>
            <person name="Fleury M."/>
            <person name="Thornton C."/>
            <person name="Delhaes L."/>
            <person name="Meyer W."/>
            <person name="Papon N."/>
            <person name="Bouchara J.P."/>
        </authorList>
    </citation>
    <scope>NUCLEOTIDE SEQUENCE [LARGE SCALE GENOMIC DNA]</scope>
    <source>
        <strain evidence="3 4">IHEM 14462</strain>
    </source>
</reference>
<dbReference type="OMA" id="GSMPVCH"/>
<dbReference type="AlphaFoldDB" id="A0A084FUC7"/>
<comment type="caution">
    <text evidence="3">The sequence shown here is derived from an EMBL/GenBank/DDBJ whole genome shotgun (WGS) entry which is preliminary data.</text>
</comment>
<evidence type="ECO:0000256" key="1">
    <source>
        <dbReference type="SAM" id="MobiDB-lite"/>
    </source>
</evidence>
<dbReference type="GeneID" id="27719934"/>
<feature type="transmembrane region" description="Helical" evidence="2">
    <location>
        <begin position="140"/>
        <end position="159"/>
    </location>
</feature>
<evidence type="ECO:0000313" key="3">
    <source>
        <dbReference type="EMBL" id="KEZ38689.1"/>
    </source>
</evidence>
<feature type="transmembrane region" description="Helical" evidence="2">
    <location>
        <begin position="58"/>
        <end position="78"/>
    </location>
</feature>